<protein>
    <submittedName>
        <fullName evidence="2">Uncharacterized protein</fullName>
    </submittedName>
</protein>
<proteinExistence type="predicted"/>
<feature type="transmembrane region" description="Helical" evidence="1">
    <location>
        <begin position="9"/>
        <end position="32"/>
    </location>
</feature>
<dbReference type="EMBL" id="CPYI01000007">
    <property type="protein sequence ID" value="CNE74633.1"/>
    <property type="molecule type" value="Genomic_DNA"/>
</dbReference>
<dbReference type="AlphaFoldDB" id="A0A0T9LB87"/>
<keyword evidence="1" id="KW-0812">Transmembrane</keyword>
<keyword evidence="1" id="KW-0472">Membrane</keyword>
<gene>
    <name evidence="2" type="ORF">ERS008491_02162</name>
</gene>
<evidence type="ECO:0000313" key="3">
    <source>
        <dbReference type="Proteomes" id="UP000045824"/>
    </source>
</evidence>
<reference evidence="2 3" key="1">
    <citation type="submission" date="2015-03" db="EMBL/GenBank/DDBJ databases">
        <authorList>
            <person name="Murphy D."/>
        </authorList>
    </citation>
    <scope>NUCLEOTIDE SEQUENCE [LARGE SCALE GENOMIC DNA]</scope>
    <source>
        <strain evidence="2 3">FCF326</strain>
    </source>
</reference>
<evidence type="ECO:0000256" key="1">
    <source>
        <dbReference type="SAM" id="Phobius"/>
    </source>
</evidence>
<accession>A0A0T9LB87</accession>
<sequence>MRLGELDDVALILLGVNAIMWGINIGLLSLWIV</sequence>
<keyword evidence="1" id="KW-1133">Transmembrane helix</keyword>
<dbReference type="Proteomes" id="UP000045824">
    <property type="component" value="Unassembled WGS sequence"/>
</dbReference>
<evidence type="ECO:0000313" key="2">
    <source>
        <dbReference type="EMBL" id="CNE74633.1"/>
    </source>
</evidence>
<name>A0A0T9LB87_YERKR</name>
<organism evidence="2 3">
    <name type="scientific">Yersinia kristensenii</name>
    <dbReference type="NCBI Taxonomy" id="28152"/>
    <lineage>
        <taxon>Bacteria</taxon>
        <taxon>Pseudomonadati</taxon>
        <taxon>Pseudomonadota</taxon>
        <taxon>Gammaproteobacteria</taxon>
        <taxon>Enterobacterales</taxon>
        <taxon>Yersiniaceae</taxon>
        <taxon>Yersinia</taxon>
    </lineage>
</organism>